<feature type="domain" description="DUF5614" evidence="3">
    <location>
        <begin position="27"/>
        <end position="132"/>
    </location>
</feature>
<keyword evidence="5" id="KW-1185">Reference proteome</keyword>
<name>A0A0N4VAK8_ENTVE</name>
<dbReference type="WBParaSite" id="EVEC_0000752101-mRNA-1">
    <property type="protein sequence ID" value="EVEC_0000752101-mRNA-1"/>
    <property type="gene ID" value="EVEC_0000752101"/>
</dbReference>
<dbReference type="STRING" id="51028.A0A0N4VAK8"/>
<evidence type="ECO:0000259" key="3">
    <source>
        <dbReference type="Pfam" id="PF18474"/>
    </source>
</evidence>
<dbReference type="PANTHER" id="PTHR13379">
    <property type="entry name" value="UNCHARACTERIZED DUF1308"/>
    <property type="match status" value="1"/>
</dbReference>
<sequence length="322" mass="35695">MDTSNLLHLKGIFQCASEHSCCSAFCKSCRKLEVDLILNDGDTWVKVISRNAKGLAMDFVTSGRSSNRSIVDQAHCYKIAAANYPHFYKPPEIIFHCLNGVPDIIVNELISCGVRVIGTVIPIGELVVLPEDWDSDSYSSDSCSSEVLELEKRESSVLNLDITAVFALISALTHGDGAKFHFASSMLNDQARSERKSPVLPRLMKMMEGKKVIICRTAYDAVNNILSTVAGPEEMRRAEELFTRVEVVEDKLSERAKALKMSDKINERSKVIFGSGDYYKAVTLTANRHFVNAAAYQGLRFAVVLHDSRALSEQKQLLADPL</sequence>
<reference evidence="4 5" key="2">
    <citation type="submission" date="2018-10" db="EMBL/GenBank/DDBJ databases">
        <authorList>
            <consortium name="Pathogen Informatics"/>
        </authorList>
    </citation>
    <scope>NUCLEOTIDE SEQUENCE [LARGE SCALE GENOMIC DNA]</scope>
</reference>
<protein>
    <submittedName>
        <fullName evidence="6">DUF1308 domain-containing protein</fullName>
    </submittedName>
</protein>
<gene>
    <name evidence="4" type="ORF">EVEC_LOCUS7023</name>
</gene>
<evidence type="ECO:0000313" key="5">
    <source>
        <dbReference type="Proteomes" id="UP000274131"/>
    </source>
</evidence>
<dbReference type="EMBL" id="UXUI01008746">
    <property type="protein sequence ID" value="VDD92272.1"/>
    <property type="molecule type" value="Genomic_DNA"/>
</dbReference>
<dbReference type="InterPro" id="IPR041076">
    <property type="entry name" value="DUF5614"/>
</dbReference>
<dbReference type="InterPro" id="IPR010733">
    <property type="entry name" value="DUF1308"/>
</dbReference>
<reference evidence="6" key="1">
    <citation type="submission" date="2017-02" db="UniProtKB">
        <authorList>
            <consortium name="WormBaseParasite"/>
        </authorList>
    </citation>
    <scope>IDENTIFICATION</scope>
</reference>
<evidence type="ECO:0000313" key="6">
    <source>
        <dbReference type="WBParaSite" id="EVEC_0000752101-mRNA-1"/>
    </source>
</evidence>
<dbReference type="Pfam" id="PF07000">
    <property type="entry name" value="DUF1308"/>
    <property type="match status" value="1"/>
</dbReference>
<evidence type="ECO:0000259" key="2">
    <source>
        <dbReference type="Pfam" id="PF07000"/>
    </source>
</evidence>
<dbReference type="PANTHER" id="PTHR13379:SF0">
    <property type="entry name" value="UPF0415 PROTEIN C7ORF25"/>
    <property type="match status" value="1"/>
</dbReference>
<feature type="domain" description="DUF1308" evidence="2">
    <location>
        <begin position="158"/>
        <end position="319"/>
    </location>
</feature>
<dbReference type="Pfam" id="PF18474">
    <property type="entry name" value="DUF5614"/>
    <property type="match status" value="1"/>
</dbReference>
<comment type="similarity">
    <text evidence="1">Belongs to the UPF0415 family.</text>
</comment>
<dbReference type="AlphaFoldDB" id="A0A0N4VAK8"/>
<evidence type="ECO:0000256" key="1">
    <source>
        <dbReference type="ARBA" id="ARBA00006588"/>
    </source>
</evidence>
<proteinExistence type="inferred from homology"/>
<organism evidence="6">
    <name type="scientific">Enterobius vermicularis</name>
    <name type="common">Human pinworm</name>
    <dbReference type="NCBI Taxonomy" id="51028"/>
    <lineage>
        <taxon>Eukaryota</taxon>
        <taxon>Metazoa</taxon>
        <taxon>Ecdysozoa</taxon>
        <taxon>Nematoda</taxon>
        <taxon>Chromadorea</taxon>
        <taxon>Rhabditida</taxon>
        <taxon>Spirurina</taxon>
        <taxon>Oxyuridomorpha</taxon>
        <taxon>Oxyuroidea</taxon>
        <taxon>Oxyuridae</taxon>
        <taxon>Enterobius</taxon>
    </lineage>
</organism>
<accession>A0A0N4VAK8</accession>
<evidence type="ECO:0000313" key="4">
    <source>
        <dbReference type="EMBL" id="VDD92272.1"/>
    </source>
</evidence>
<dbReference type="OrthoDB" id="441890at2759"/>
<dbReference type="Proteomes" id="UP000274131">
    <property type="component" value="Unassembled WGS sequence"/>
</dbReference>